<evidence type="ECO:0000313" key="3">
    <source>
        <dbReference type="EMBL" id="EEH03954.1"/>
    </source>
</evidence>
<keyword evidence="4" id="KW-1185">Reference proteome</keyword>
<dbReference type="InterPro" id="IPR007519">
    <property type="entry name" value="Bul1_N"/>
</dbReference>
<feature type="region of interest" description="Disordered" evidence="1">
    <location>
        <begin position="505"/>
        <end position="542"/>
    </location>
</feature>
<reference evidence="3" key="1">
    <citation type="submission" date="2009-02" db="EMBL/GenBank/DDBJ databases">
        <title>The Genome Sequence of Ajellomyces capsulatus strain G186AR.</title>
        <authorList>
            <consortium name="The Broad Institute Genome Sequencing Platform"/>
            <person name="Champion M."/>
            <person name="Cuomo C."/>
            <person name="Ma L.-J."/>
            <person name="Henn M.R."/>
            <person name="Sil A."/>
            <person name="Goldman B."/>
            <person name="Young S.K."/>
            <person name="Kodira C.D."/>
            <person name="Zeng Q."/>
            <person name="Koehrsen M."/>
            <person name="Alvarado L."/>
            <person name="Berlin A."/>
            <person name="Borenstein D."/>
            <person name="Chen Z."/>
            <person name="Engels R."/>
            <person name="Freedman E."/>
            <person name="Gellesch M."/>
            <person name="Goldberg J."/>
            <person name="Griggs A."/>
            <person name="Gujja S."/>
            <person name="Heiman D."/>
            <person name="Hepburn T."/>
            <person name="Howarth C."/>
            <person name="Jen D."/>
            <person name="Larson L."/>
            <person name="Lewis B."/>
            <person name="Mehta T."/>
            <person name="Park D."/>
            <person name="Pearson M."/>
            <person name="Roberts A."/>
            <person name="Saif S."/>
            <person name="Shea T."/>
            <person name="Shenoy N."/>
            <person name="Sisk P."/>
            <person name="Stolte C."/>
            <person name="Sykes S."/>
            <person name="Walk T."/>
            <person name="White J."/>
            <person name="Yandava C."/>
            <person name="Klein B."/>
            <person name="McEwen J.G."/>
            <person name="Puccia R."/>
            <person name="Goldman G.H."/>
            <person name="Felipe M.S."/>
            <person name="Nino-Vega G."/>
            <person name="San-Blas G."/>
            <person name="Taylor J."/>
            <person name="Mendoza L."/>
            <person name="Galagan J."/>
            <person name="Nusbaum C."/>
            <person name="Birren B."/>
        </authorList>
    </citation>
    <scope>NUCLEOTIDE SEQUENCE</scope>
    <source>
        <strain evidence="3">G186AR</strain>
    </source>
</reference>
<organism evidence="3 4">
    <name type="scientific">Ajellomyces capsulatus (strain G186AR / H82 / ATCC MYA-2454 / RMSCC 2432)</name>
    <name type="common">Darling's disease fungus</name>
    <name type="synonym">Histoplasma capsulatum</name>
    <dbReference type="NCBI Taxonomy" id="447093"/>
    <lineage>
        <taxon>Eukaryota</taxon>
        <taxon>Fungi</taxon>
        <taxon>Dikarya</taxon>
        <taxon>Ascomycota</taxon>
        <taxon>Pezizomycotina</taxon>
        <taxon>Eurotiomycetes</taxon>
        <taxon>Eurotiomycetidae</taxon>
        <taxon>Onygenales</taxon>
        <taxon>Ajellomycetaceae</taxon>
        <taxon>Histoplasma</taxon>
    </lineage>
</organism>
<protein>
    <submittedName>
        <fullName evidence="3">Arrestin</fullName>
    </submittedName>
</protein>
<dbReference type="InterPro" id="IPR039634">
    <property type="entry name" value="Bul1-like"/>
</dbReference>
<dbReference type="STRING" id="447093.C0NX88"/>
<dbReference type="Gene3D" id="2.60.40.640">
    <property type="match status" value="1"/>
</dbReference>
<sequence>MNRNLNAFSPRSKPVVRISLKDRQASTVNSYTTLDKIDGEVSIRSDYDVSFEKLSITFEGRRNPDPNHIRGLGNIAKPDPIGTSRTVIESPGVSGPAIGRYSAFHTFLRLAQPIDEQQYPQNRILEAGRTYTFPFTFVVPEQLLPSSCNHKHNHPQVHAAHTLLPPSLGDPTISGNGGTILDDMAPLMTQIQYAVRAQVFKKCPEDDSFKVMVDAKEKVRFIPAMDQAPPLSVPDDSEEFQMRKEKDVKKGSLRGKIGRIVMAAAQPKAIPVPTSSTTTQSIEDTPSTMVTVHLRFDPTNEEQQPPRLGRIWTRLKANTFFSAQPWADIAAKNSSLNWALNRGIYTQTVPLASRCVASATWQKHTGTSSCSPAASILRRRDSFQSTSSVESLTGPSAGYAGETFYTASILVPISLPLTRAYLPTFHSCLSSRTYALEISLSYHTPSANLTAPTLALLLPVQVSTTESLAEASAARGDLERAGIPYDEFFTPRSIAPPQAEFTECSSTLSMGPRQGRSDTLVSTTSATSSMSPPEYSPVSSPCARRTGVMTAC</sequence>
<dbReference type="RefSeq" id="XP_045284435.1">
    <property type="nucleotide sequence ID" value="XM_045435129.1"/>
</dbReference>
<dbReference type="InterPro" id="IPR014752">
    <property type="entry name" value="Arrestin-like_C"/>
</dbReference>
<dbReference type="PANTHER" id="PTHR31904:SF1">
    <property type="entry name" value="BYPASS OF STOP CODON PROTEIN 5-RELATED"/>
    <property type="match status" value="1"/>
</dbReference>
<gene>
    <name evidence="3" type="ORF">HCBG_08080</name>
</gene>
<dbReference type="Proteomes" id="UP000001631">
    <property type="component" value="Unassembled WGS sequence"/>
</dbReference>
<name>C0NX88_AJECG</name>
<feature type="region of interest" description="Disordered" evidence="1">
    <location>
        <begin position="227"/>
        <end position="248"/>
    </location>
</feature>
<feature type="domain" description="Bul1 N-terminal" evidence="2">
    <location>
        <begin position="119"/>
        <end position="170"/>
    </location>
</feature>
<dbReference type="GeneID" id="69041096"/>
<proteinExistence type="predicted"/>
<dbReference type="HOGENOM" id="CLU_032323_1_0_1"/>
<dbReference type="EMBL" id="GG663375">
    <property type="protein sequence ID" value="EEH03954.1"/>
    <property type="molecule type" value="Genomic_DNA"/>
</dbReference>
<evidence type="ECO:0000259" key="2">
    <source>
        <dbReference type="Pfam" id="PF04425"/>
    </source>
</evidence>
<feature type="compositionally biased region" description="Low complexity" evidence="1">
    <location>
        <begin position="517"/>
        <end position="531"/>
    </location>
</feature>
<dbReference type="Pfam" id="PF04425">
    <property type="entry name" value="Bul1_N"/>
    <property type="match status" value="1"/>
</dbReference>
<dbReference type="VEuPathDB" id="FungiDB:I7I50_08343"/>
<accession>C0NX88</accession>
<evidence type="ECO:0000256" key="1">
    <source>
        <dbReference type="SAM" id="MobiDB-lite"/>
    </source>
</evidence>
<evidence type="ECO:0000313" key="4">
    <source>
        <dbReference type="Proteomes" id="UP000001631"/>
    </source>
</evidence>
<dbReference type="AlphaFoldDB" id="C0NX88"/>
<dbReference type="InParanoid" id="C0NX88"/>
<dbReference type="PANTHER" id="PTHR31904">
    <property type="entry name" value="BYPASS OF STOP CODON PROTEIN 5-RELATED"/>
    <property type="match status" value="1"/>
</dbReference>